<comment type="similarity">
    <text evidence="2 12">Belongs to the MurCDEF family. MurE subfamily.</text>
</comment>
<dbReference type="InterPro" id="IPR036565">
    <property type="entry name" value="Mur-like_cat_sf"/>
</dbReference>
<comment type="function">
    <text evidence="12">Catalyzes the addition of an amino acid to the nucleotide precursor UDP-N-acetylmuramoyl-L-alanyl-D-glutamate (UMAG) in the biosynthesis of bacterial cell-wall peptidoglycan.</text>
</comment>
<dbReference type="SUPFAM" id="SSF53244">
    <property type="entry name" value="MurD-like peptide ligases, peptide-binding domain"/>
    <property type="match status" value="1"/>
</dbReference>
<reference evidence="17 18" key="1">
    <citation type="submission" date="2024-05" db="EMBL/GenBank/DDBJ databases">
        <authorList>
            <person name="Haq I."/>
            <person name="Ullah Z."/>
            <person name="Ahmad R."/>
            <person name="Li M."/>
            <person name="Tong Y."/>
        </authorList>
    </citation>
    <scope>NUCLEOTIDE SEQUENCE [LARGE SCALE GENOMIC DNA]</scope>
    <source>
        <strain evidence="17 18">16A2E</strain>
    </source>
</reference>
<dbReference type="Proteomes" id="UP001444625">
    <property type="component" value="Unassembled WGS sequence"/>
</dbReference>
<dbReference type="Gene3D" id="3.90.190.20">
    <property type="entry name" value="Mur ligase, C-terminal domain"/>
    <property type="match status" value="1"/>
</dbReference>
<dbReference type="Pfam" id="PF01225">
    <property type="entry name" value="Mur_ligase"/>
    <property type="match status" value="1"/>
</dbReference>
<evidence type="ECO:0000259" key="15">
    <source>
        <dbReference type="Pfam" id="PF02875"/>
    </source>
</evidence>
<dbReference type="EC" id="6.3.2.-" evidence="12"/>
<feature type="binding site" evidence="12">
    <location>
        <begin position="153"/>
        <end position="154"/>
    </location>
    <ligand>
        <name>UDP-N-acetyl-alpha-D-muramoyl-L-alanyl-D-glutamate</name>
        <dbReference type="ChEBI" id="CHEBI:83900"/>
    </ligand>
</feature>
<name>A0ABU9XKU8_9BACI</name>
<feature type="binding site" evidence="12">
    <location>
        <begin position="111"/>
        <end position="117"/>
    </location>
    <ligand>
        <name>ATP</name>
        <dbReference type="ChEBI" id="CHEBI:30616"/>
    </ligand>
</feature>
<evidence type="ECO:0000256" key="12">
    <source>
        <dbReference type="HAMAP-Rule" id="MF_00208"/>
    </source>
</evidence>
<dbReference type="PANTHER" id="PTHR23135">
    <property type="entry name" value="MUR LIGASE FAMILY MEMBER"/>
    <property type="match status" value="1"/>
</dbReference>
<accession>A0ABU9XKU8</accession>
<evidence type="ECO:0000256" key="8">
    <source>
        <dbReference type="ARBA" id="ARBA00022960"/>
    </source>
</evidence>
<dbReference type="Gene3D" id="3.40.1190.10">
    <property type="entry name" value="Mur-like, catalytic domain"/>
    <property type="match status" value="1"/>
</dbReference>
<evidence type="ECO:0000256" key="9">
    <source>
        <dbReference type="ARBA" id="ARBA00022984"/>
    </source>
</evidence>
<evidence type="ECO:0000259" key="14">
    <source>
        <dbReference type="Pfam" id="PF01225"/>
    </source>
</evidence>
<dbReference type="InterPro" id="IPR005761">
    <property type="entry name" value="UDP-N-AcMur-Glu-dNH2Pim_ligase"/>
</dbReference>
<dbReference type="InterPro" id="IPR000713">
    <property type="entry name" value="Mur_ligase_N"/>
</dbReference>
<keyword evidence="4 12" id="KW-0436">Ligase</keyword>
<dbReference type="InterPro" id="IPR013221">
    <property type="entry name" value="Mur_ligase_cen"/>
</dbReference>
<keyword evidence="18" id="KW-1185">Reference proteome</keyword>
<protein>
    <recommendedName>
        <fullName evidence="12">UDP-N-acetylmuramyl-tripeptide synthetase</fullName>
        <ecNumber evidence="12">6.3.2.-</ecNumber>
    </recommendedName>
    <alternativeName>
        <fullName evidence="12">UDP-MurNAc-tripeptide synthetase</fullName>
    </alternativeName>
</protein>
<dbReference type="Gene3D" id="3.40.1390.10">
    <property type="entry name" value="MurE/MurF, N-terminal domain"/>
    <property type="match status" value="1"/>
</dbReference>
<dbReference type="InterPro" id="IPR018109">
    <property type="entry name" value="Folylpolyglutamate_synth_CS"/>
</dbReference>
<dbReference type="NCBIfam" id="TIGR01085">
    <property type="entry name" value="murE"/>
    <property type="match status" value="1"/>
</dbReference>
<dbReference type="InterPro" id="IPR004101">
    <property type="entry name" value="Mur_ligase_C"/>
</dbReference>
<feature type="binding site" evidence="12">
    <location>
        <position position="185"/>
    </location>
    <ligand>
        <name>UDP-N-acetyl-alpha-D-muramoyl-L-alanyl-D-glutamate</name>
        <dbReference type="ChEBI" id="CHEBI:83900"/>
    </ligand>
</feature>
<comment type="cofactor">
    <cofactor evidence="12">
        <name>Mg(2+)</name>
        <dbReference type="ChEBI" id="CHEBI:18420"/>
    </cofactor>
</comment>
<evidence type="ECO:0000259" key="16">
    <source>
        <dbReference type="Pfam" id="PF08245"/>
    </source>
</evidence>
<evidence type="ECO:0000256" key="3">
    <source>
        <dbReference type="ARBA" id="ARBA00022490"/>
    </source>
</evidence>
<dbReference type="Pfam" id="PF02875">
    <property type="entry name" value="Mur_ligase_C"/>
    <property type="match status" value="1"/>
</dbReference>
<feature type="binding site" evidence="12">
    <location>
        <position position="152"/>
    </location>
    <ligand>
        <name>UDP-N-acetyl-alpha-D-muramoyl-L-alanyl-D-glutamate</name>
        <dbReference type="ChEBI" id="CHEBI:83900"/>
    </ligand>
</feature>
<evidence type="ECO:0000256" key="2">
    <source>
        <dbReference type="ARBA" id="ARBA00005898"/>
    </source>
</evidence>
<comment type="caution">
    <text evidence="12">Lacks conserved residue(s) required for the propagation of feature annotation.</text>
</comment>
<comment type="pathway">
    <text evidence="1 12 13">Cell wall biogenesis; peptidoglycan biosynthesis.</text>
</comment>
<sequence length="492" mass="55309">MLLRDLLRELSIHTNIDQTLSKIEVKGIADNSKDVKPGYVFIAIKGFTSDGHDYITDAIQNGATIIIGDQSLNLDVVPYIKVDNSRQALGIISKNYYQNPSKDKIMIGITGTNGKTTTSYILKHLLEQNGKSCSIIGTIQNIVNGETLSSSNTTPSVLMLNKLLSECKDEIVIVEVSSHGLTQFRVEGIQFDFGIFTNLYHEHLDYHSTMEEYFQAKLLLFDHLKENGLAIINKDNYWGEKLVSILNPRGIKAYTIGQSSDNDIQLLDLATNTSTISAKAESNSFEMVCPMPGTHNKYNTMLAFLTARSIGIPQNLIQQSMMSFQGVNGRFETIRQEHTPTVIIDYAHTPDAVFHCITSAKNYGAKRVIHVFGFRGNRDKTKRPEMLAITSDLSDCYILTLDDLNNVSEEEMIETLEELNRSYGNHKGMIIPDRTLAIQKAIEMANDEDWVMITGKGHENYQQDFHLNTFSDKDTVQAVLHEFTKQEIFNSN</sequence>
<dbReference type="PANTHER" id="PTHR23135:SF4">
    <property type="entry name" value="UDP-N-ACETYLMURAMOYL-L-ALANYL-D-GLUTAMATE--2,6-DIAMINOPIMELATE LIGASE MURE HOMOLOG, CHLOROPLASTIC"/>
    <property type="match status" value="1"/>
</dbReference>
<comment type="PTM">
    <text evidence="12">Carboxylation is probably crucial for Mg(2+) binding and, consequently, for the gamma-phosphate positioning of ATP.</text>
</comment>
<feature type="binding site" evidence="12">
    <location>
        <position position="177"/>
    </location>
    <ligand>
        <name>UDP-N-acetyl-alpha-D-muramoyl-L-alanyl-D-glutamate</name>
        <dbReference type="ChEBI" id="CHEBI:83900"/>
    </ligand>
</feature>
<evidence type="ECO:0000256" key="7">
    <source>
        <dbReference type="ARBA" id="ARBA00022840"/>
    </source>
</evidence>
<feature type="binding site" evidence="12">
    <location>
        <position position="183"/>
    </location>
    <ligand>
        <name>UDP-N-acetyl-alpha-D-muramoyl-L-alanyl-D-glutamate</name>
        <dbReference type="ChEBI" id="CHEBI:83900"/>
    </ligand>
</feature>
<gene>
    <name evidence="12" type="primary">murE</name>
    <name evidence="17" type="ORF">ABC228_17210</name>
</gene>
<dbReference type="NCBIfam" id="NF001126">
    <property type="entry name" value="PRK00139.1-4"/>
    <property type="match status" value="1"/>
</dbReference>
<feature type="binding site" evidence="12">
    <location>
        <position position="32"/>
    </location>
    <ligand>
        <name>UDP-N-acetyl-alpha-D-muramoyl-L-alanyl-D-glutamate</name>
        <dbReference type="ChEBI" id="CHEBI:83900"/>
    </ligand>
</feature>
<feature type="domain" description="Mur ligase central" evidence="16">
    <location>
        <begin position="109"/>
        <end position="306"/>
    </location>
</feature>
<keyword evidence="12" id="KW-0460">Magnesium</keyword>
<proteinExistence type="inferred from homology"/>
<comment type="subcellular location">
    <subcellularLocation>
        <location evidence="12 13">Cytoplasm</location>
    </subcellularLocation>
</comment>
<evidence type="ECO:0000313" key="18">
    <source>
        <dbReference type="Proteomes" id="UP001444625"/>
    </source>
</evidence>
<keyword evidence="10 12" id="KW-0131">Cell cycle</keyword>
<keyword evidence="7 12" id="KW-0067">ATP-binding</keyword>
<feature type="domain" description="Mur ligase N-terminal catalytic" evidence="14">
    <location>
        <begin position="25"/>
        <end position="97"/>
    </location>
</feature>
<dbReference type="InterPro" id="IPR035911">
    <property type="entry name" value="MurE/MurF_N"/>
</dbReference>
<dbReference type="Pfam" id="PF08245">
    <property type="entry name" value="Mur_ligase_M"/>
    <property type="match status" value="1"/>
</dbReference>
<keyword evidence="5 12" id="KW-0132">Cell division</keyword>
<dbReference type="PROSITE" id="PS01011">
    <property type="entry name" value="FOLYLPOLYGLU_SYNT_1"/>
    <property type="match status" value="1"/>
</dbReference>
<evidence type="ECO:0000256" key="1">
    <source>
        <dbReference type="ARBA" id="ARBA00004752"/>
    </source>
</evidence>
<comment type="caution">
    <text evidence="17">The sequence shown here is derived from an EMBL/GenBank/DDBJ whole genome shotgun (WGS) entry which is preliminary data.</text>
</comment>
<keyword evidence="11 12" id="KW-0961">Cell wall biogenesis/degradation</keyword>
<evidence type="ECO:0000256" key="6">
    <source>
        <dbReference type="ARBA" id="ARBA00022741"/>
    </source>
</evidence>
<evidence type="ECO:0000256" key="11">
    <source>
        <dbReference type="ARBA" id="ARBA00023316"/>
    </source>
</evidence>
<dbReference type="RefSeq" id="WP_345826411.1">
    <property type="nucleotide sequence ID" value="NZ_JBDIML010000008.1"/>
</dbReference>
<dbReference type="HAMAP" id="MF_00208">
    <property type="entry name" value="MurE"/>
    <property type="match status" value="1"/>
</dbReference>
<keyword evidence="8 12" id="KW-0133">Cell shape</keyword>
<dbReference type="GO" id="GO:0008765">
    <property type="term" value="F:UDP-N-acetylmuramoylalanyl-D-glutamate-2,6-diaminopimelate ligase activity"/>
    <property type="evidence" value="ECO:0007669"/>
    <property type="project" value="UniProtKB-EC"/>
</dbReference>
<dbReference type="InterPro" id="IPR036615">
    <property type="entry name" value="Mur_ligase_C_dom_sf"/>
</dbReference>
<evidence type="ECO:0000256" key="4">
    <source>
        <dbReference type="ARBA" id="ARBA00022598"/>
    </source>
</evidence>
<organism evidence="17 18">
    <name type="scientific">Ornithinibacillus xuwenensis</name>
    <dbReference type="NCBI Taxonomy" id="3144668"/>
    <lineage>
        <taxon>Bacteria</taxon>
        <taxon>Bacillati</taxon>
        <taxon>Bacillota</taxon>
        <taxon>Bacilli</taxon>
        <taxon>Bacillales</taxon>
        <taxon>Bacillaceae</taxon>
        <taxon>Ornithinibacillus</taxon>
    </lineage>
</organism>
<dbReference type="SUPFAM" id="SSF63418">
    <property type="entry name" value="MurE/MurF N-terminal domain"/>
    <property type="match status" value="1"/>
</dbReference>
<evidence type="ECO:0000256" key="10">
    <source>
        <dbReference type="ARBA" id="ARBA00023306"/>
    </source>
</evidence>
<keyword evidence="9 12" id="KW-0573">Peptidoglycan synthesis</keyword>
<feature type="modified residue" description="N6-carboxylysine" evidence="12">
    <location>
        <position position="217"/>
    </location>
</feature>
<keyword evidence="3 12" id="KW-0963">Cytoplasm</keyword>
<feature type="domain" description="Mur ligase C-terminal" evidence="15">
    <location>
        <begin position="329"/>
        <end position="457"/>
    </location>
</feature>
<evidence type="ECO:0000256" key="13">
    <source>
        <dbReference type="RuleBase" id="RU004135"/>
    </source>
</evidence>
<evidence type="ECO:0000313" key="17">
    <source>
        <dbReference type="EMBL" id="MEN2768914.1"/>
    </source>
</evidence>
<dbReference type="EMBL" id="JBDIML010000008">
    <property type="protein sequence ID" value="MEN2768914.1"/>
    <property type="molecule type" value="Genomic_DNA"/>
</dbReference>
<evidence type="ECO:0000256" key="5">
    <source>
        <dbReference type="ARBA" id="ARBA00022618"/>
    </source>
</evidence>
<keyword evidence="6 12" id="KW-0547">Nucleotide-binding</keyword>
<dbReference type="SUPFAM" id="SSF53623">
    <property type="entry name" value="MurD-like peptide ligases, catalytic domain"/>
    <property type="match status" value="1"/>
</dbReference>